<reference evidence="1 4" key="2">
    <citation type="journal article" date="2019" name="Nat. Commun.">
        <title>A new type of DNA phosphorothioation-based antiviral system in archaea.</title>
        <authorList>
            <person name="Xiong L."/>
            <person name="Liu S."/>
            <person name="Chen S."/>
            <person name="Xiao Y."/>
            <person name="Zhu B."/>
            <person name="Gao Y."/>
            <person name="Zhang Y."/>
            <person name="Chen B."/>
            <person name="Luo J."/>
            <person name="Deng Z."/>
            <person name="Chen X."/>
            <person name="Wang L."/>
            <person name="Chen S."/>
        </authorList>
    </citation>
    <scope>NUCLEOTIDE SEQUENCE [LARGE SCALE GENOMIC DNA]</scope>
    <source>
        <strain evidence="1 4">CGMCC 1.10331</strain>
    </source>
</reference>
<sequence length="62" mass="7363">MQRSDIEEGVHYDVLAYTDWADLFIPTVVRWVNGETDMFKDPAVTERNKRQSIQQVMMENEE</sequence>
<dbReference type="RefSeq" id="WP_103991685.1">
    <property type="nucleotide sequence ID" value="NZ_CP031311.1"/>
</dbReference>
<accession>A0A1H5ZF02</accession>
<gene>
    <name evidence="1" type="ORF">DV707_10815</name>
    <name evidence="2" type="ORF">SAMN04488133_1977</name>
</gene>
<keyword evidence="3" id="KW-1185">Reference proteome</keyword>
<evidence type="ECO:0000313" key="1">
    <source>
        <dbReference type="EMBL" id="QCC48113.1"/>
    </source>
</evidence>
<dbReference type="Proteomes" id="UP000236740">
    <property type="component" value="Unassembled WGS sequence"/>
</dbReference>
<organism evidence="2 3">
    <name type="scientific">Halobellus limi</name>
    <dbReference type="NCBI Taxonomy" id="699433"/>
    <lineage>
        <taxon>Archaea</taxon>
        <taxon>Methanobacteriati</taxon>
        <taxon>Methanobacteriota</taxon>
        <taxon>Stenosarchaea group</taxon>
        <taxon>Halobacteria</taxon>
        <taxon>Halobacteriales</taxon>
        <taxon>Haloferacaceae</taxon>
        <taxon>Halobellus</taxon>
    </lineage>
</organism>
<dbReference type="KEGG" id="hlm:DV707_10815"/>
<evidence type="ECO:0000313" key="4">
    <source>
        <dbReference type="Proteomes" id="UP000296733"/>
    </source>
</evidence>
<dbReference type="EMBL" id="CP031311">
    <property type="protein sequence ID" value="QCC48113.1"/>
    <property type="molecule type" value="Genomic_DNA"/>
</dbReference>
<dbReference type="GeneID" id="39858589"/>
<protein>
    <submittedName>
        <fullName evidence="2">Uncharacterized protein</fullName>
    </submittedName>
</protein>
<proteinExistence type="predicted"/>
<dbReference type="Proteomes" id="UP000296733">
    <property type="component" value="Chromosome"/>
</dbReference>
<evidence type="ECO:0000313" key="2">
    <source>
        <dbReference type="EMBL" id="SEG35059.1"/>
    </source>
</evidence>
<dbReference type="OrthoDB" id="377546at2157"/>
<reference evidence="2 3" key="1">
    <citation type="submission" date="2016-10" db="EMBL/GenBank/DDBJ databases">
        <authorList>
            <person name="de Groot N.N."/>
        </authorList>
    </citation>
    <scope>NUCLEOTIDE SEQUENCE [LARGE SCALE GENOMIC DNA]</scope>
    <source>
        <strain evidence="2 3">CGMCC 1.10331</strain>
    </source>
</reference>
<dbReference type="EMBL" id="FNVN01000002">
    <property type="protein sequence ID" value="SEG35059.1"/>
    <property type="molecule type" value="Genomic_DNA"/>
</dbReference>
<name>A0A1H5ZF02_9EURY</name>
<evidence type="ECO:0000313" key="3">
    <source>
        <dbReference type="Proteomes" id="UP000236740"/>
    </source>
</evidence>
<dbReference type="AlphaFoldDB" id="A0A1H5ZF02"/>